<dbReference type="Gene3D" id="3.40.47.10">
    <property type="match status" value="2"/>
</dbReference>
<dbReference type="GO" id="GO:0031177">
    <property type="term" value="F:phosphopantetheine binding"/>
    <property type="evidence" value="ECO:0007669"/>
    <property type="project" value="InterPro"/>
</dbReference>
<evidence type="ECO:0000256" key="9">
    <source>
        <dbReference type="ARBA" id="ARBA00023315"/>
    </source>
</evidence>
<evidence type="ECO:0000313" key="12">
    <source>
        <dbReference type="EMBL" id="ORA10294.1"/>
    </source>
</evidence>
<dbReference type="SUPFAM" id="SSF53901">
    <property type="entry name" value="Thiolase-like"/>
    <property type="match status" value="2"/>
</dbReference>
<dbReference type="PROSITE" id="PS00012">
    <property type="entry name" value="PHOSPHOPANTETHEINE"/>
    <property type="match status" value="2"/>
</dbReference>
<dbReference type="Pfam" id="PF00698">
    <property type="entry name" value="Acyl_transf_1"/>
    <property type="match status" value="2"/>
</dbReference>
<dbReference type="PANTHER" id="PTHR43775:SF51">
    <property type="entry name" value="INACTIVE PHENOLPHTHIOCEROL SYNTHESIS POLYKETIDE SYNTHASE TYPE I PKS1-RELATED"/>
    <property type="match status" value="1"/>
</dbReference>
<dbReference type="SUPFAM" id="SSF52777">
    <property type="entry name" value="CoA-dependent acyltransferases"/>
    <property type="match status" value="2"/>
</dbReference>
<dbReference type="SUPFAM" id="SSF47336">
    <property type="entry name" value="ACP-like"/>
    <property type="match status" value="2"/>
</dbReference>
<proteinExistence type="predicted"/>
<dbReference type="PROSITE" id="PS52004">
    <property type="entry name" value="KS3_2"/>
    <property type="match status" value="2"/>
</dbReference>
<dbReference type="PROSITE" id="PS00455">
    <property type="entry name" value="AMP_BINDING"/>
    <property type="match status" value="1"/>
</dbReference>
<dbReference type="InterPro" id="IPR014030">
    <property type="entry name" value="Ketoacyl_synth_N"/>
</dbReference>
<dbReference type="SMART" id="SM00827">
    <property type="entry name" value="PKS_AT"/>
    <property type="match status" value="2"/>
</dbReference>
<evidence type="ECO:0000259" key="10">
    <source>
        <dbReference type="PROSITE" id="PS50075"/>
    </source>
</evidence>
<keyword evidence="7" id="KW-0443">Lipid metabolism</keyword>
<dbReference type="InterPro" id="IPR001242">
    <property type="entry name" value="Condensation_dom"/>
</dbReference>
<keyword evidence="9" id="KW-0012">Acyltransferase</keyword>
<dbReference type="InterPro" id="IPR020806">
    <property type="entry name" value="PKS_PP-bd"/>
</dbReference>
<dbReference type="UniPathway" id="UPA00011"/>
<dbReference type="SUPFAM" id="SSF56801">
    <property type="entry name" value="Acetyl-CoA synthetase-like"/>
    <property type="match status" value="1"/>
</dbReference>
<dbReference type="Pfam" id="PF08659">
    <property type="entry name" value="KR"/>
    <property type="match status" value="1"/>
</dbReference>
<dbReference type="Gene3D" id="3.40.366.10">
    <property type="entry name" value="Malonyl-Coenzyme A Acyl Carrier Protein, domain 2"/>
    <property type="match status" value="2"/>
</dbReference>
<evidence type="ECO:0000256" key="3">
    <source>
        <dbReference type="ARBA" id="ARBA00022450"/>
    </source>
</evidence>
<dbReference type="CDD" id="cd08952">
    <property type="entry name" value="KR_1_SDR_x"/>
    <property type="match status" value="1"/>
</dbReference>
<keyword evidence="13" id="KW-1185">Reference proteome</keyword>
<dbReference type="Pfam" id="PF00668">
    <property type="entry name" value="Condensation"/>
    <property type="match status" value="1"/>
</dbReference>
<dbReference type="InterPro" id="IPR016036">
    <property type="entry name" value="Malonyl_transacylase_ACP-bd"/>
</dbReference>
<reference evidence="12 13" key="1">
    <citation type="submission" date="2017-02" db="EMBL/GenBank/DDBJ databases">
        <title>The new phylogeny of genus Mycobacterium.</title>
        <authorList>
            <person name="Tortoli E."/>
            <person name="Trovato A."/>
            <person name="Cirillo D.M."/>
        </authorList>
    </citation>
    <scope>NUCLEOTIDE SEQUENCE [LARGE SCALE GENOMIC DNA]</scope>
    <source>
        <strain evidence="12 13">DSM 45057</strain>
    </source>
</reference>
<dbReference type="Gene3D" id="3.40.50.720">
    <property type="entry name" value="NAD(P)-binding Rossmann-like Domain"/>
    <property type="match status" value="1"/>
</dbReference>
<dbReference type="CDD" id="cd00833">
    <property type="entry name" value="PKS"/>
    <property type="match status" value="2"/>
</dbReference>
<dbReference type="Proteomes" id="UP000192284">
    <property type="component" value="Unassembled WGS sequence"/>
</dbReference>
<dbReference type="Pfam" id="PF22621">
    <property type="entry name" value="CurL-like_PKS_C"/>
    <property type="match status" value="1"/>
</dbReference>
<evidence type="ECO:0000313" key="13">
    <source>
        <dbReference type="Proteomes" id="UP000192284"/>
    </source>
</evidence>
<dbReference type="Gene3D" id="3.30.70.3290">
    <property type="match status" value="2"/>
</dbReference>
<dbReference type="InterPro" id="IPR016035">
    <property type="entry name" value="Acyl_Trfase/lysoPLipase"/>
</dbReference>
<dbReference type="FunFam" id="3.40.366.10:FF:000002">
    <property type="entry name" value="Probable polyketide synthase 2"/>
    <property type="match status" value="1"/>
</dbReference>
<dbReference type="SMART" id="SM00825">
    <property type="entry name" value="PKS_KS"/>
    <property type="match status" value="2"/>
</dbReference>
<dbReference type="InterPro" id="IPR036736">
    <property type="entry name" value="ACP-like_sf"/>
</dbReference>
<dbReference type="Pfam" id="PF16197">
    <property type="entry name" value="KAsynt_C_assoc"/>
    <property type="match status" value="1"/>
</dbReference>
<evidence type="ECO:0000256" key="1">
    <source>
        <dbReference type="ARBA" id="ARBA00001957"/>
    </source>
</evidence>
<dbReference type="Pfam" id="PF00109">
    <property type="entry name" value="ketoacyl-synt"/>
    <property type="match status" value="2"/>
</dbReference>
<name>A0A1W9ZA18_MYCAN</name>
<feature type="non-terminal residue" evidence="12">
    <location>
        <position position="3295"/>
    </location>
</feature>
<comment type="pathway">
    <text evidence="2">Lipid metabolism.</text>
</comment>
<dbReference type="InterPro" id="IPR013968">
    <property type="entry name" value="PKS_KR"/>
</dbReference>
<dbReference type="GO" id="GO:0006633">
    <property type="term" value="P:fatty acid biosynthetic process"/>
    <property type="evidence" value="ECO:0007669"/>
    <property type="project" value="TreeGrafter"/>
</dbReference>
<dbReference type="Pfam" id="PF00501">
    <property type="entry name" value="AMP-binding"/>
    <property type="match status" value="1"/>
</dbReference>
<dbReference type="InterPro" id="IPR057326">
    <property type="entry name" value="KR_dom"/>
</dbReference>
<evidence type="ECO:0000259" key="11">
    <source>
        <dbReference type="PROSITE" id="PS52004"/>
    </source>
</evidence>
<gene>
    <name evidence="12" type="ORF">BST12_26805</name>
</gene>
<dbReference type="InterPro" id="IPR014031">
    <property type="entry name" value="Ketoacyl_synth_C"/>
</dbReference>
<dbReference type="EMBL" id="MVHE01000094">
    <property type="protein sequence ID" value="ORA10294.1"/>
    <property type="molecule type" value="Genomic_DNA"/>
</dbReference>
<feature type="domain" description="Ketosynthase family 3 (KS3)" evidence="11">
    <location>
        <begin position="959"/>
        <end position="1382"/>
    </location>
</feature>
<keyword evidence="6" id="KW-0276">Fatty acid metabolism</keyword>
<dbReference type="Gene3D" id="3.30.559.10">
    <property type="entry name" value="Chloramphenicol acetyltransferase-like domain"/>
    <property type="match status" value="1"/>
</dbReference>
<keyword evidence="4" id="KW-0597">Phosphoprotein</keyword>
<comment type="caution">
    <text evidence="12">The sequence shown here is derived from an EMBL/GenBank/DDBJ whole genome shotgun (WGS) entry which is preliminary data.</text>
</comment>
<dbReference type="InterPro" id="IPR050091">
    <property type="entry name" value="PKS_NRPS_Biosynth_Enz"/>
</dbReference>
<feature type="domain" description="Ketosynthase family 3 (KS3)" evidence="11">
    <location>
        <begin position="1"/>
        <end position="368"/>
    </location>
</feature>
<evidence type="ECO:0000256" key="5">
    <source>
        <dbReference type="ARBA" id="ARBA00022679"/>
    </source>
</evidence>
<dbReference type="InterPro" id="IPR009081">
    <property type="entry name" value="PP-bd_ACP"/>
</dbReference>
<dbReference type="FunFam" id="1.10.1200.10:FF:000007">
    <property type="entry name" value="Probable polyketide synthase pks17"/>
    <property type="match status" value="2"/>
</dbReference>
<feature type="domain" description="Carrier" evidence="10">
    <location>
        <begin position="2413"/>
        <end position="2488"/>
    </location>
</feature>
<dbReference type="Gene3D" id="3.30.559.30">
    <property type="entry name" value="Nonribosomal peptide synthetase, condensation domain"/>
    <property type="match status" value="1"/>
</dbReference>
<dbReference type="InterPro" id="IPR042099">
    <property type="entry name" value="ANL_N_sf"/>
</dbReference>
<dbReference type="Gene3D" id="3.40.50.12780">
    <property type="entry name" value="N-terminal domain of ligase-like"/>
    <property type="match status" value="1"/>
</dbReference>
<dbReference type="Gene3D" id="1.10.1200.10">
    <property type="entry name" value="ACP-like"/>
    <property type="match status" value="2"/>
</dbReference>
<dbReference type="Pfam" id="PF00550">
    <property type="entry name" value="PP-binding"/>
    <property type="match status" value="2"/>
</dbReference>
<dbReference type="FunFam" id="3.40.47.10:FF:000019">
    <property type="entry name" value="Polyketide synthase type I"/>
    <property type="match status" value="1"/>
</dbReference>
<evidence type="ECO:0000256" key="2">
    <source>
        <dbReference type="ARBA" id="ARBA00005189"/>
    </source>
</evidence>
<dbReference type="InterPro" id="IPR023213">
    <property type="entry name" value="CAT-like_dom_sf"/>
</dbReference>
<dbReference type="InterPro" id="IPR036291">
    <property type="entry name" value="NAD(P)-bd_dom_sf"/>
</dbReference>
<dbReference type="SUPFAM" id="SSF51735">
    <property type="entry name" value="NAD(P)-binding Rossmann-fold domains"/>
    <property type="match status" value="2"/>
</dbReference>
<organism evidence="12 13">
    <name type="scientific">Mycobacterium angelicum</name>
    <dbReference type="NCBI Taxonomy" id="470074"/>
    <lineage>
        <taxon>Bacteria</taxon>
        <taxon>Bacillati</taxon>
        <taxon>Actinomycetota</taxon>
        <taxon>Actinomycetes</taxon>
        <taxon>Mycobacteriales</taxon>
        <taxon>Mycobacteriaceae</taxon>
        <taxon>Mycobacterium</taxon>
    </lineage>
</organism>
<dbReference type="PANTHER" id="PTHR43775">
    <property type="entry name" value="FATTY ACID SYNTHASE"/>
    <property type="match status" value="1"/>
</dbReference>
<feature type="domain" description="Carrier" evidence="10">
    <location>
        <begin position="862"/>
        <end position="940"/>
    </location>
</feature>
<dbReference type="SUPFAM" id="SSF52151">
    <property type="entry name" value="FabD/lysophospholipase-like"/>
    <property type="match status" value="2"/>
</dbReference>
<dbReference type="InterPro" id="IPR001227">
    <property type="entry name" value="Ac_transferase_dom_sf"/>
</dbReference>
<dbReference type="NCBIfam" id="NF045894">
    <property type="entry name" value="PKS_plus_SDR"/>
    <property type="match status" value="1"/>
</dbReference>
<evidence type="ECO:0000256" key="8">
    <source>
        <dbReference type="ARBA" id="ARBA00023268"/>
    </source>
</evidence>
<dbReference type="SMART" id="SM01294">
    <property type="entry name" value="PKS_PP_betabranch"/>
    <property type="match status" value="2"/>
</dbReference>
<evidence type="ECO:0000256" key="7">
    <source>
        <dbReference type="ARBA" id="ARBA00023098"/>
    </source>
</evidence>
<comment type="cofactor">
    <cofactor evidence="1">
        <name>pantetheine 4'-phosphate</name>
        <dbReference type="ChEBI" id="CHEBI:47942"/>
    </cofactor>
</comment>
<dbReference type="SUPFAM" id="SSF55048">
    <property type="entry name" value="Probable ACP-binding domain of malonyl-CoA ACP transacylase"/>
    <property type="match status" value="2"/>
</dbReference>
<dbReference type="InterPro" id="IPR016039">
    <property type="entry name" value="Thiolase-like"/>
</dbReference>
<dbReference type="InterPro" id="IPR020841">
    <property type="entry name" value="PKS_Beta-ketoAc_synthase_dom"/>
</dbReference>
<dbReference type="SMART" id="SM00823">
    <property type="entry name" value="PKS_PP"/>
    <property type="match status" value="2"/>
</dbReference>
<dbReference type="InterPro" id="IPR032821">
    <property type="entry name" value="PKS_assoc"/>
</dbReference>
<dbReference type="Pfam" id="PF02801">
    <property type="entry name" value="Ketoacyl-synt_C"/>
    <property type="match status" value="2"/>
</dbReference>
<dbReference type="InterPro" id="IPR014043">
    <property type="entry name" value="Acyl_transferase_dom"/>
</dbReference>
<keyword evidence="3" id="KW-0596">Phosphopantetheine</keyword>
<evidence type="ECO:0000256" key="6">
    <source>
        <dbReference type="ARBA" id="ARBA00022832"/>
    </source>
</evidence>
<evidence type="ECO:0000256" key="4">
    <source>
        <dbReference type="ARBA" id="ARBA00022553"/>
    </source>
</evidence>
<dbReference type="FunFam" id="3.40.50.980:FF:000001">
    <property type="entry name" value="Non-ribosomal peptide synthetase"/>
    <property type="match status" value="1"/>
</dbReference>
<dbReference type="PROSITE" id="PS50075">
    <property type="entry name" value="CARRIER"/>
    <property type="match status" value="2"/>
</dbReference>
<accession>A0A1W9ZA18</accession>
<dbReference type="InterPro" id="IPR006162">
    <property type="entry name" value="Ppantetheine_attach_site"/>
</dbReference>
<keyword evidence="5" id="KW-0808">Transferase</keyword>
<dbReference type="InterPro" id="IPR020845">
    <property type="entry name" value="AMP-binding_CS"/>
</dbReference>
<dbReference type="SMART" id="SM00822">
    <property type="entry name" value="PKS_KR"/>
    <property type="match status" value="1"/>
</dbReference>
<dbReference type="GO" id="GO:0004312">
    <property type="term" value="F:fatty acid synthase activity"/>
    <property type="evidence" value="ECO:0007669"/>
    <property type="project" value="TreeGrafter"/>
</dbReference>
<protein>
    <submittedName>
        <fullName evidence="12">Uncharacterized protein</fullName>
    </submittedName>
</protein>
<dbReference type="InterPro" id="IPR000873">
    <property type="entry name" value="AMP-dep_synth/lig_dom"/>
</dbReference>
<keyword evidence="8" id="KW-0511">Multifunctional enzyme</keyword>
<sequence>MSYGAYLEDALGFDAPFFGISDGEAENMDPQQRLALELAWAALEDAGIVPQEIAGKSVALFIGAMRDDFASLASGSGVPPTPRSLLGSLRSAIAGRISHFLGVTGPSLVIDTGQSSSLVAITRALESLRSGECELALAGGVHLNLDPYASGAIAELGVLSPDGVCRPFDKDANGYVRGEGGGLVVLKKLSRALANGDRIYCQIRGGAVVNDGSRPGLAAPDTEAHKRLLHAALTAASVEPEAVDYVEAHGTGTPVGDAAEVESIAAVYCGQRAGAADPLVVGSVKPNVGHLESAAGVIGVIKVALALQRRLLPPTLNFVSPNEALLGHESVLRVFSRACQWPAKEHPHTAAVSSFGITGTNAHLILQQAPSQSARAATEPVAGPLQIWALSARNPAALAAQAGRLQQHLVEHPDLNLADLAYSLGSTRTHHSHRAAITAHTDTTSPREHLLAALDALRQGQSHPQLTSHHLAGQPGEIVFVLPGQGAQHAGMGAQLYDHHPVFARALDEVCEAVDPHLNIGEVGLREVMFAARHSDLGQLLDQTCYAQPALFAFGVAMHALVTHAGITPHYLLGHSLGELTAAYLAGVLSLEDAAVLVTARGRLMQSCAPGAMIAVAASEHDVAALVGDHPEVAIAAINGPTSVAVSGPREQLDQIADQCAARQLKVTPLTVSHGFHSPAMDPALPEFATIAAALTFAEPSLPIVSNLTGELATAEQLISADYWTRHLREPVRFHDSVAHLLSHGERVFVELSPHPVLAPAIAATLAGTPERTRSVVITTLHRDRPDLDTVGAALGRLHTRGYSPSWRSLYPRAQAVGLPTYPFQHRRYWLASTPRPLPTESTPASPSETFAARLAAQTTDQQQLTLITMVTAATASVLAHPDPGALDPDQPFTDLGVDSLTGLDLCNALAGQTGLTLPPTLVFDYPTPTALADQLAVLLSGTTAPAAATLAAAVTRVDEPVAVVGMACRFPGGIDSAARLWEAVIGGVDVMGGFPGDRGWDLTTLFDPNPDAVGKTYTRYGGFVPDAAGFDAEFFGISPREARAMDPQQRVFLEVCWEALETAGIDPASLAGSNTGVFAGAWAQPYGNAGSDGAEGYAMTGTATSVASGRVAYVLGLQGPAMTVDTACSSSLVATHLACQSLRNGESTLALAGGVTIMTTPSSFIEFARQRGLATDGRCKAFAAAADGVGWSEGAAVLVLERLSDAVRNQRRVLAVVAGSAVNQDGASNGLSAPNGPAQQRVITRAVANAGLTLADVDVVEAHGTGTTLGDPIEAGALIATYGRDRPAGQPLWLGSVKSNIGHTQAAAGTAGLIKMITALNHQTLPPTLHVDRPSSHIDWSGGAVRLLIEPISWPVNDHPRAAAVSSFGISGTNAHLIVQAAPDTADQTVGTQRISDPALYIWTVSARTPAALASQADRLHQHLVDHPDLDLIDLAYSLAATRTQHPYRAAVTAVTTPAREDLLAALHALHAGRPHPHLTQHHLAGRPGKKVFVFPGQGAQYPGMGLYLYEHHAVFARALDECDHALRPHTGWSVCDVIRQQSTAPSLERVEVVQPVLFAVMVALAQTLNSYGVVPDAVIGHSQGEIAAAYTAGALSLADAAKVVALRSQALARLSGAGAMASVLLGVEDLQSRLQDFGAGLAVAAINGPAHTVVSGNVAALERFIDACDRDGIQVRRIAVDYASHSPQVEDLRADLLCQLGELNPLPARIPLFSSVAGAVSADPLDTTTMDGEYWYRNLREPVGFRDTVAQLLTQGDNVFVELSPHPVLAPGITDALAHAPERIQSAVITTLHRDRPELDTLAAALARLHTYGHSPSWRCLYPQAGTVELPTYAFQHRRYWLAPTPATPTTDVVRPGEAALWKAVDEDAVEAVAQVLGISDTHDAASLRPVVHALRQWRTDLDVRSTANTLRYRIGWTAVTPNTFPPTRHRWLVVAFLDEAEDAWITGLVARYPEAIHLLTIDPDQLDRNTLCTLLTIAATQNACDGIVCFLATSEHEHPDFPGIPLGLLATLLVAQAHGDAELGIPLWVTTQGCVWAATDDAPPRPSQSAVWALGQSVCLERPDEWGGMIDLPHNPAAQDIELLHAILSCPQPEDQLALRHDGVRARRLSAAPVPLDRAASVPTWKPRGTALVTGATGRLGGHIVRWLADAGVERVALLSRNAVGHPRSAELEAELHVRGIATTVVSVDVSDRPALTRVLAEIRAEHGPIRTVVHAAAAIEWNSVSQATAEEFADSYRTKAGGADNLAELLEREPPDTFILFSSAAATWGDARLGCYAAACAHLNALATRLHSHGCTAVSAAFGLWADEISTMTHETLDYYHRAGINKLLPATALAALRQSIEANDTVITIADVSWNQFLPAFTARRSQPLLTEFASLASAAATNEGTPSDSAEGLRERLASQTPQQQLQTLTTLVAHSTATVLAHPDPDALEPARSFKELGIDSLTALELRNAITEQTGLTLPPTLAYDHPAPTALAHHLASLLTATASMDQLAKTGPRLTPQIGEFELTRPQLDIWFAQETSRADNEWQPGMFVVIEGAVEVGPLKLAIRHTIQDAEPLRAAIVEVDGQVIQRVTDYPDIEFPFHDLTQAQNPVQEAYRLAAEMQQTRIPLTGPLFKFAILQTQPDEFYLFLCGHHIVLDGMAFWLVIDRIATVYSAIVAGAPIPPSFFGSLQDMVECESAYESSDDYLEDQAYWIKNLPREDATHSLLPQDAGGQDSSPVSLPVQVDTGAVDGLQKLSHTWGVSQQAVVTAACALLVQGWYASGSEVVLDFPVSRRVRPESTTFPGMLAGVVPLVLHATPGSTIADFCQHVDQRIREAVRHQRYPVHLLEGHARLRAAGQAANRVDVNFVPFANLTPFGDAAASTVTTNIGGGGRFELSFRRTGDQLFLSTAGAGHPLSEFALTELAGRLQKVLVAMAADPTRRLSSIDLLEAGEHARLAQWGNHAAPTQPVSVSIPDLFAVQVQRIPEVVAVVGEAGSLTYRELDAAANRLARLLVGGGVGAGDVVALLVPRCIQAIVAILAVLKSGAAYLPIDPAHPDARIGFMINDATPCAALTTTALRARLEGHHLQVIDIDDVHLGVGVVAAPAPAPDPGDIAHIIYTSGTTGTPKGVAVTHGNVCQLFAWLDAAPVPVVGQVWSQCHSYAFDFSVWEIWGALLHGGRLVVVSEQVTRSVAELHALLVAQRVGVLSQTPSAAGMLSPQGLGLAVLVVAAEPCPAEVVDRWAGGPVVVNAYGPTETTIYASMSAPLVAGSGVPPIGGPVAGAVVFVLDAGLRPVPVGVAGELYVA</sequence>